<dbReference type="Proteomes" id="UP001145742">
    <property type="component" value="Unassembled WGS sequence"/>
</dbReference>
<keyword evidence="3" id="KW-1185">Reference proteome</keyword>
<dbReference type="EMBL" id="WHWB01034551">
    <property type="protein sequence ID" value="KAJ7408326.1"/>
    <property type="molecule type" value="Genomic_DNA"/>
</dbReference>
<name>A0ABQ9CXE5_9PASS</name>
<comment type="caution">
    <text evidence="2">The sequence shown here is derived from an EMBL/GenBank/DDBJ whole genome shotgun (WGS) entry which is preliminary data.</text>
</comment>
<feature type="region of interest" description="Disordered" evidence="1">
    <location>
        <begin position="27"/>
        <end position="67"/>
    </location>
</feature>
<gene>
    <name evidence="2" type="ORF">WISP_121678</name>
</gene>
<feature type="compositionally biased region" description="Acidic residues" evidence="1">
    <location>
        <begin position="38"/>
        <end position="61"/>
    </location>
</feature>
<protein>
    <submittedName>
        <fullName evidence="2">Uncharacterized protein</fullName>
    </submittedName>
</protein>
<accession>A0ABQ9CXE5</accession>
<sequence length="100" mass="11244">MVDIPSGHDSTIVATRTLATSAGKALPKSLFVKPSHDDDYDDDDDDDDHDHDDHDDHDDDECRNKNTIVQKPQVFLLQTMILPHFSTKGKIKCDCGMQHI</sequence>
<reference evidence="2" key="1">
    <citation type="submission" date="2019-10" db="EMBL/GenBank/DDBJ databases">
        <authorList>
            <person name="Soares A.E.R."/>
            <person name="Aleixo A."/>
            <person name="Schneider P."/>
            <person name="Miyaki C.Y."/>
            <person name="Schneider M.P."/>
            <person name="Mello C."/>
            <person name="Vasconcelos A.T.R."/>
        </authorList>
    </citation>
    <scope>NUCLEOTIDE SEQUENCE</scope>
    <source>
        <tissue evidence="2">Muscle</tissue>
    </source>
</reference>
<organism evidence="2 3">
    <name type="scientific">Willisornis vidua</name>
    <name type="common">Xingu scale-backed antbird</name>
    <dbReference type="NCBI Taxonomy" id="1566151"/>
    <lineage>
        <taxon>Eukaryota</taxon>
        <taxon>Metazoa</taxon>
        <taxon>Chordata</taxon>
        <taxon>Craniata</taxon>
        <taxon>Vertebrata</taxon>
        <taxon>Euteleostomi</taxon>
        <taxon>Archelosauria</taxon>
        <taxon>Archosauria</taxon>
        <taxon>Dinosauria</taxon>
        <taxon>Saurischia</taxon>
        <taxon>Theropoda</taxon>
        <taxon>Coelurosauria</taxon>
        <taxon>Aves</taxon>
        <taxon>Neognathae</taxon>
        <taxon>Neoaves</taxon>
        <taxon>Telluraves</taxon>
        <taxon>Australaves</taxon>
        <taxon>Passeriformes</taxon>
        <taxon>Thamnophilidae</taxon>
        <taxon>Willisornis</taxon>
    </lineage>
</organism>
<evidence type="ECO:0000256" key="1">
    <source>
        <dbReference type="SAM" id="MobiDB-lite"/>
    </source>
</evidence>
<evidence type="ECO:0000313" key="2">
    <source>
        <dbReference type="EMBL" id="KAJ7408326.1"/>
    </source>
</evidence>
<evidence type="ECO:0000313" key="3">
    <source>
        <dbReference type="Proteomes" id="UP001145742"/>
    </source>
</evidence>
<proteinExistence type="predicted"/>